<accession>A0ABS7RNJ1</accession>
<dbReference type="Pfam" id="PF00561">
    <property type="entry name" value="Abhydrolase_1"/>
    <property type="match status" value="1"/>
</dbReference>
<keyword evidence="3" id="KW-1185">Reference proteome</keyword>
<dbReference type="EMBL" id="JAIEZQ010000003">
    <property type="protein sequence ID" value="MBY9076624.1"/>
    <property type="molecule type" value="Genomic_DNA"/>
</dbReference>
<comment type="caution">
    <text evidence="2">The sequence shown here is derived from an EMBL/GenBank/DDBJ whole genome shotgun (WGS) entry which is preliminary data.</text>
</comment>
<dbReference type="SUPFAM" id="SSF53474">
    <property type="entry name" value="alpha/beta-Hydrolases"/>
    <property type="match status" value="1"/>
</dbReference>
<dbReference type="PANTHER" id="PTHR43798:SF33">
    <property type="entry name" value="HYDROLASE, PUTATIVE (AFU_ORTHOLOGUE AFUA_2G14860)-RELATED"/>
    <property type="match status" value="1"/>
</dbReference>
<proteinExistence type="predicted"/>
<evidence type="ECO:0000259" key="1">
    <source>
        <dbReference type="Pfam" id="PF00561"/>
    </source>
</evidence>
<dbReference type="InterPro" id="IPR000073">
    <property type="entry name" value="AB_hydrolase_1"/>
</dbReference>
<dbReference type="PANTHER" id="PTHR43798">
    <property type="entry name" value="MONOACYLGLYCEROL LIPASE"/>
    <property type="match status" value="1"/>
</dbReference>
<evidence type="ECO:0000313" key="2">
    <source>
        <dbReference type="EMBL" id="MBY9076624.1"/>
    </source>
</evidence>
<evidence type="ECO:0000313" key="3">
    <source>
        <dbReference type="Proteomes" id="UP000754710"/>
    </source>
</evidence>
<dbReference type="InterPro" id="IPR050266">
    <property type="entry name" value="AB_hydrolase_sf"/>
</dbReference>
<dbReference type="RefSeq" id="WP_221026419.1">
    <property type="nucleotide sequence ID" value="NZ_JAIEZQ010000003.1"/>
</dbReference>
<sequence>MGEHVRGGDLDIWVEQVGEGPDVLLIGGLGDTVESWQFQLDGLADRYRLTAFDSRGVGRTAMPSGPVSVEQMADDAAEVLRALGITSAHVAGFSGGSIVSQELALRHPALVRSLVLQSTWPVMDPYMRTWVLFVRWLVEVAPSERAFLEGFYLDIYTPRAHNDGTVAEFIEEVLAFPHKQTTDEVQRYIDALVDYDTSERLGDIKAPTLVLAGGSDATSRPTLCQAVAERIPHARFEVLDGEAHQPFQEVPDRWNALVDSFWRVVEAGWP</sequence>
<dbReference type="GO" id="GO:0016787">
    <property type="term" value="F:hydrolase activity"/>
    <property type="evidence" value="ECO:0007669"/>
    <property type="project" value="UniProtKB-KW"/>
</dbReference>
<name>A0ABS7RNJ1_9ACTN</name>
<reference evidence="2 3" key="1">
    <citation type="submission" date="2021-08" db="EMBL/GenBank/DDBJ databases">
        <title>Nocardioides bacterium WL0053 sp. nov., isolated from the sediment.</title>
        <authorList>
            <person name="Wang L."/>
            <person name="Zhang D."/>
            <person name="Zhang A."/>
        </authorList>
    </citation>
    <scope>NUCLEOTIDE SEQUENCE [LARGE SCALE GENOMIC DNA]</scope>
    <source>
        <strain evidence="2 3">WL0053</strain>
    </source>
</reference>
<dbReference type="Proteomes" id="UP000754710">
    <property type="component" value="Unassembled WGS sequence"/>
</dbReference>
<gene>
    <name evidence="2" type="ORF">K1X13_17455</name>
</gene>
<feature type="domain" description="AB hydrolase-1" evidence="1">
    <location>
        <begin position="23"/>
        <end position="147"/>
    </location>
</feature>
<protein>
    <submittedName>
        <fullName evidence="2">Alpha/beta hydrolase</fullName>
    </submittedName>
</protein>
<dbReference type="InterPro" id="IPR029058">
    <property type="entry name" value="AB_hydrolase_fold"/>
</dbReference>
<organism evidence="2 3">
    <name type="scientific">Nocardioides jiangsuensis</name>
    <dbReference type="NCBI Taxonomy" id="2866161"/>
    <lineage>
        <taxon>Bacteria</taxon>
        <taxon>Bacillati</taxon>
        <taxon>Actinomycetota</taxon>
        <taxon>Actinomycetes</taxon>
        <taxon>Propionibacteriales</taxon>
        <taxon>Nocardioidaceae</taxon>
        <taxon>Nocardioides</taxon>
    </lineage>
</organism>
<keyword evidence="2" id="KW-0378">Hydrolase</keyword>
<dbReference type="Gene3D" id="3.40.50.1820">
    <property type="entry name" value="alpha/beta hydrolase"/>
    <property type="match status" value="1"/>
</dbReference>